<dbReference type="STRING" id="1576369.SAMN05421753_102306"/>
<keyword evidence="3" id="KW-1185">Reference proteome</keyword>
<reference evidence="3" key="1">
    <citation type="submission" date="2016-10" db="EMBL/GenBank/DDBJ databases">
        <authorList>
            <person name="Varghese N."/>
            <person name="Submissions S."/>
        </authorList>
    </citation>
    <scope>NUCLEOTIDE SEQUENCE [LARGE SCALE GENOMIC DNA]</scope>
    <source>
        <strain evidence="3">DSM 26348</strain>
    </source>
</reference>
<dbReference type="EMBL" id="FOQD01000002">
    <property type="protein sequence ID" value="SFH74621.1"/>
    <property type="molecule type" value="Genomic_DNA"/>
</dbReference>
<dbReference type="Gene3D" id="3.40.1550.10">
    <property type="entry name" value="CheC-like"/>
    <property type="match status" value="1"/>
</dbReference>
<proteinExistence type="predicted"/>
<keyword evidence="1" id="KW-0145">Chemotaxis</keyword>
<accession>A0A1I3CKA7</accession>
<dbReference type="Proteomes" id="UP000199518">
    <property type="component" value="Unassembled WGS sequence"/>
</dbReference>
<dbReference type="CDD" id="cd17905">
    <property type="entry name" value="CheC-like"/>
    <property type="match status" value="1"/>
</dbReference>
<evidence type="ECO:0000313" key="3">
    <source>
        <dbReference type="Proteomes" id="UP000199518"/>
    </source>
</evidence>
<dbReference type="InterPro" id="IPR028976">
    <property type="entry name" value="CheC-like_sf"/>
</dbReference>
<evidence type="ECO:0000256" key="1">
    <source>
        <dbReference type="ARBA" id="ARBA00022500"/>
    </source>
</evidence>
<evidence type="ECO:0000313" key="2">
    <source>
        <dbReference type="EMBL" id="SFH74621.1"/>
    </source>
</evidence>
<organism evidence="2 3">
    <name type="scientific">Planctomicrobium piriforme</name>
    <dbReference type="NCBI Taxonomy" id="1576369"/>
    <lineage>
        <taxon>Bacteria</taxon>
        <taxon>Pseudomonadati</taxon>
        <taxon>Planctomycetota</taxon>
        <taxon>Planctomycetia</taxon>
        <taxon>Planctomycetales</taxon>
        <taxon>Planctomycetaceae</taxon>
        <taxon>Planctomicrobium</taxon>
    </lineage>
</organism>
<sequence length="211" mass="22395">MPPEDDRLNPAQLIRLREAFACGAADASSALAVWVNVPALVSIEAVEQLTPAQAVDVLGDAETPICCCAMSIEGPLSGSLLLAFDDPCGWALADLVLGLPAGSSSSWNELERSAALESTNIIGTNYSNGLANYLATAAGEALEMIPAPPLFQRDFAQSILEFALMGQVAEQTSVLIAHARFEIQDRSLLWRLLFVPNADSLQRLGQLLSAN</sequence>
<dbReference type="RefSeq" id="WP_092047990.1">
    <property type="nucleotide sequence ID" value="NZ_FOQD01000002.1"/>
</dbReference>
<dbReference type="AlphaFoldDB" id="A0A1I3CKA7"/>
<name>A0A1I3CKA7_9PLAN</name>
<dbReference type="SUPFAM" id="SSF103039">
    <property type="entry name" value="CheC-like"/>
    <property type="match status" value="1"/>
</dbReference>
<dbReference type="GO" id="GO:0006935">
    <property type="term" value="P:chemotaxis"/>
    <property type="evidence" value="ECO:0007669"/>
    <property type="project" value="UniProtKB-KW"/>
</dbReference>
<dbReference type="OrthoDB" id="267798at2"/>
<gene>
    <name evidence="2" type="ORF">SAMN05421753_102306</name>
</gene>
<protein>
    <submittedName>
        <fullName evidence="2">Chemotaxis protein CheC</fullName>
    </submittedName>
</protein>